<evidence type="ECO:0000256" key="1">
    <source>
        <dbReference type="SAM" id="MobiDB-lite"/>
    </source>
</evidence>
<protein>
    <submittedName>
        <fullName evidence="2">Uncharacterized protein</fullName>
    </submittedName>
</protein>
<dbReference type="EMBL" id="CAJNNW010036224">
    <property type="protein sequence ID" value="CAE8732754.1"/>
    <property type="molecule type" value="Genomic_DNA"/>
</dbReference>
<feature type="compositionally biased region" description="Basic and acidic residues" evidence="1">
    <location>
        <begin position="159"/>
        <end position="168"/>
    </location>
</feature>
<organism evidence="2 3">
    <name type="scientific">Polarella glacialis</name>
    <name type="common">Dinoflagellate</name>
    <dbReference type="NCBI Taxonomy" id="89957"/>
    <lineage>
        <taxon>Eukaryota</taxon>
        <taxon>Sar</taxon>
        <taxon>Alveolata</taxon>
        <taxon>Dinophyceae</taxon>
        <taxon>Suessiales</taxon>
        <taxon>Suessiaceae</taxon>
        <taxon>Polarella</taxon>
    </lineage>
</organism>
<feature type="compositionally biased region" description="Low complexity" evidence="1">
    <location>
        <begin position="1116"/>
        <end position="1126"/>
    </location>
</feature>
<feature type="non-terminal residue" evidence="2">
    <location>
        <position position="1"/>
    </location>
</feature>
<dbReference type="AlphaFoldDB" id="A0A813LJH4"/>
<feature type="region of interest" description="Disordered" evidence="1">
    <location>
        <begin position="104"/>
        <end position="170"/>
    </location>
</feature>
<gene>
    <name evidence="2" type="ORF">PGLA2088_LOCUS46533</name>
</gene>
<feature type="compositionally biased region" description="Low complexity" evidence="1">
    <location>
        <begin position="136"/>
        <end position="156"/>
    </location>
</feature>
<reference evidence="2" key="1">
    <citation type="submission" date="2021-02" db="EMBL/GenBank/DDBJ databases">
        <authorList>
            <person name="Dougan E. K."/>
            <person name="Rhodes N."/>
            <person name="Thang M."/>
            <person name="Chan C."/>
        </authorList>
    </citation>
    <scope>NUCLEOTIDE SEQUENCE</scope>
</reference>
<dbReference type="Proteomes" id="UP000626109">
    <property type="component" value="Unassembled WGS sequence"/>
</dbReference>
<evidence type="ECO:0000313" key="3">
    <source>
        <dbReference type="Proteomes" id="UP000626109"/>
    </source>
</evidence>
<feature type="compositionally biased region" description="Basic and acidic residues" evidence="1">
    <location>
        <begin position="1096"/>
        <end position="1106"/>
    </location>
</feature>
<name>A0A813LJH4_POLGL</name>
<feature type="region of interest" description="Disordered" evidence="1">
    <location>
        <begin position="798"/>
        <end position="817"/>
    </location>
</feature>
<comment type="caution">
    <text evidence="2">The sequence shown here is derived from an EMBL/GenBank/DDBJ whole genome shotgun (WGS) entry which is preliminary data.</text>
</comment>
<accession>A0A813LJH4</accession>
<evidence type="ECO:0000313" key="2">
    <source>
        <dbReference type="EMBL" id="CAE8732754.1"/>
    </source>
</evidence>
<sequence>NAKWKTVRRSPADHIADPVTNHLIMTIPGVNFFCFHLDSLHVLDLGVTSHAIGNLLWEICVDHLPGNRAVALATLNKQIAEIYIELMSFVLMMNTRSTGHSASCTTWSGSVSKRPGNSSSEGSSGPPSLCPPIVIDDPSTWSRRPRSTRSFTSSEFDSGEDRGARDSKYFGNSADAEGHAKWDDWPPLYACFVPPENRTEPSEHQKAILRALYNDAEFLRDGQMDEGQSHQLAALDHLYQDRIESHGFFPTHMCLEDLCNKNNKDALDKLTGLEEDVNFRTFQVSYKYRGHEISKQTVVLIRELSLPQRVAALQTFDHTSDGAQQDPDSMIRVRLKNMEKLRKENIPAPIASYLATDTMHEDCSVTVVEKQKSTTRYLIMDPPFVGHTIGSSQAQIAAMLPKELMRRLIQDSLTMNLNLDARVGLGSELAHSEVGGAEWVCGRCRAPVSSPLASTCRVCRLGGFPVRTCYDIVIPYKSSDFKLQEGGWSVNDVTYSAAEITDACGIDVSSPVKTLEEDWHSHVKSRAEFYRSWNPPQYAEEFVQTDKKAGADPSPAQVAWRRHIANTALPSSCKDHSLVETIFQGKDPMKKPKKFVFLMFLSGMDLTKFSYLLNIDIPHEWTEHAEQQACMLADQAGKKREDMEVIVCLAGPECPESLAYQFWQRGLEHSLALQCVPICIVCASTFDQDFGHRATERFMQAPEVLQNILREDITSDHYGDAKIFLRLCETPRIVADWNRRGLKPMSQKDKEAVTENDTFHRALEMLRYGALATPCYENLTGLQKWQVDNGFTPIAEHSVAPDGSKWTPRSKLGGGPPTAQRITEVNLKEKFTFIIIGILAPFAAMIPFMAKHIEKTDRWDHWKKLVGKARYSTQRNMARMLRKLISLCPNILPPAKNLVRDLLGKMNDQNFSPTMIMSYWQVLVWISKNFGTYDPDSALDLVNGIDSSQDSMGNVLTMAEKVAKSLTIDAAKALESVACVVPLQAVRCAAATFLFGNASSGRLNNLQRSPPISFVSLDETLNLIANQDKNRSVPLIAAMHCFSGKPWCSPAEVWPRDKRYSEHCRLEDYCLPAPAAVHQGFLQRWSRRRRANEQQQAKKETEDQLHGRMFSKRQRTTTTDTETSYTGRGPLVESSDEEVETLAQQLPLRKRK</sequence>
<feature type="region of interest" description="Disordered" evidence="1">
    <location>
        <begin position="1089"/>
        <end position="1152"/>
    </location>
</feature>
<feature type="compositionally biased region" description="Low complexity" evidence="1">
    <location>
        <begin position="112"/>
        <end position="127"/>
    </location>
</feature>
<proteinExistence type="predicted"/>